<proteinExistence type="inferred from homology"/>
<dbReference type="PANTHER" id="PTHR42743:SF11">
    <property type="entry name" value="AMINODEOXYCHORISMATE LYASE"/>
    <property type="match status" value="1"/>
</dbReference>
<dbReference type="GO" id="GO:0046394">
    <property type="term" value="P:carboxylic acid biosynthetic process"/>
    <property type="evidence" value="ECO:0007669"/>
    <property type="project" value="UniProtKB-ARBA"/>
</dbReference>
<sequence>MSDRVVYFNGDFISEKEARISIFDCSLLYGDMVFEMTRTFNQKPFRLREHLERLYASMLYAEIDCGLTIDEMERVTYETIDRNRPTLNGCDIQIMHDVTRGGMPLYESIVKEGTRPIISINVFPLIRHTGGQAEAYERGSHFVVTPQQSVPARYIDPKAKNRSRIFYKIAELQANHMENGAQALLTDERGYITEGTGNNFFMARNGIIYTPKPHDILRGVSRGACMDLAKSLDIEVQETDIEPYDVRIADEAWWTSTTVCMVPITRFNFYPVGDGKPGPIYRRLLAAWSEEVGVDIVAQAREYAEIGKNWKP</sequence>
<dbReference type="InterPro" id="IPR043132">
    <property type="entry name" value="BCAT-like_C"/>
</dbReference>
<name>A0A2Z4AB49_9BACT</name>
<evidence type="ECO:0000313" key="13">
    <source>
        <dbReference type="EMBL" id="AWT59119.1"/>
    </source>
</evidence>
<comment type="pathway">
    <text evidence="2">Amino-acid biosynthesis; L-isoleucine biosynthesis; L-isoleucine from 2-oxobutanoate: step 4/4.</text>
</comment>
<organism evidence="13 14">
    <name type="scientific">Candidatus Moanibacter tarae</name>
    <dbReference type="NCBI Taxonomy" id="2200854"/>
    <lineage>
        <taxon>Bacteria</taxon>
        <taxon>Pseudomonadati</taxon>
        <taxon>Verrucomicrobiota</taxon>
        <taxon>Opitutia</taxon>
        <taxon>Puniceicoccales</taxon>
        <taxon>Puniceicoccales incertae sedis</taxon>
        <taxon>Candidatus Moanibacter</taxon>
    </lineage>
</organism>
<keyword evidence="13" id="KW-0032">Aminotransferase</keyword>
<evidence type="ECO:0000256" key="3">
    <source>
        <dbReference type="ARBA" id="ARBA00004931"/>
    </source>
</evidence>
<evidence type="ECO:0000256" key="2">
    <source>
        <dbReference type="ARBA" id="ARBA00004824"/>
    </source>
</evidence>
<comment type="catalytic activity">
    <reaction evidence="8">
        <text>L-valine + 2-oxoglutarate = 3-methyl-2-oxobutanoate + L-glutamate</text>
        <dbReference type="Rhea" id="RHEA:24813"/>
        <dbReference type="ChEBI" id="CHEBI:11851"/>
        <dbReference type="ChEBI" id="CHEBI:16810"/>
        <dbReference type="ChEBI" id="CHEBI:29985"/>
        <dbReference type="ChEBI" id="CHEBI:57762"/>
        <dbReference type="EC" id="2.6.1.42"/>
    </reaction>
</comment>
<dbReference type="InterPro" id="IPR018300">
    <property type="entry name" value="Aminotrans_IV_CS"/>
</dbReference>
<dbReference type="KEGG" id="mtar:DF168_00296"/>
<dbReference type="EMBL" id="CP029803">
    <property type="protein sequence ID" value="AWT59119.1"/>
    <property type="molecule type" value="Genomic_DNA"/>
</dbReference>
<evidence type="ECO:0000313" key="14">
    <source>
        <dbReference type="Proteomes" id="UP000247465"/>
    </source>
</evidence>
<evidence type="ECO:0000256" key="7">
    <source>
        <dbReference type="ARBA" id="ARBA00022898"/>
    </source>
</evidence>
<dbReference type="InterPro" id="IPR036038">
    <property type="entry name" value="Aminotransferase-like"/>
</dbReference>
<comment type="catalytic activity">
    <reaction evidence="9">
        <text>L-isoleucine + 2-oxoglutarate = (S)-3-methyl-2-oxopentanoate + L-glutamate</text>
        <dbReference type="Rhea" id="RHEA:24801"/>
        <dbReference type="ChEBI" id="CHEBI:16810"/>
        <dbReference type="ChEBI" id="CHEBI:29985"/>
        <dbReference type="ChEBI" id="CHEBI:35146"/>
        <dbReference type="ChEBI" id="CHEBI:58045"/>
        <dbReference type="EC" id="2.6.1.42"/>
    </reaction>
</comment>
<evidence type="ECO:0000256" key="8">
    <source>
        <dbReference type="ARBA" id="ARBA00048212"/>
    </source>
</evidence>
<comment type="pathway">
    <text evidence="4">Amino-acid biosynthesis; L-leucine biosynthesis; L-leucine from 3-methyl-2-oxobutanoate: step 4/4.</text>
</comment>
<keyword evidence="13" id="KW-0808">Transferase</keyword>
<comment type="cofactor">
    <cofactor evidence="1 12">
        <name>pyridoxal 5'-phosphate</name>
        <dbReference type="ChEBI" id="CHEBI:597326"/>
    </cofactor>
</comment>
<evidence type="ECO:0000256" key="10">
    <source>
        <dbReference type="ARBA" id="ARBA00049229"/>
    </source>
</evidence>
<comment type="pathway">
    <text evidence="3">Amino-acid biosynthesis; L-valine biosynthesis; L-valine from pyruvate: step 4/4.</text>
</comment>
<dbReference type="SUPFAM" id="SSF56752">
    <property type="entry name" value="D-aminoacid aminotransferase-like PLP-dependent enzymes"/>
    <property type="match status" value="1"/>
</dbReference>
<evidence type="ECO:0000256" key="4">
    <source>
        <dbReference type="ARBA" id="ARBA00005072"/>
    </source>
</evidence>
<protein>
    <recommendedName>
        <fullName evidence="6">branched-chain-amino-acid transaminase</fullName>
        <ecNumber evidence="6">2.6.1.42</ecNumber>
    </recommendedName>
</protein>
<evidence type="ECO:0000256" key="1">
    <source>
        <dbReference type="ARBA" id="ARBA00001933"/>
    </source>
</evidence>
<dbReference type="GO" id="GO:0052655">
    <property type="term" value="F:L-valine-2-oxoglutarate transaminase activity"/>
    <property type="evidence" value="ECO:0007669"/>
    <property type="project" value="RHEA"/>
</dbReference>
<evidence type="ECO:0000256" key="6">
    <source>
        <dbReference type="ARBA" id="ARBA00013053"/>
    </source>
</evidence>
<evidence type="ECO:0000256" key="5">
    <source>
        <dbReference type="ARBA" id="ARBA00009320"/>
    </source>
</evidence>
<comment type="catalytic activity">
    <reaction evidence="10">
        <text>L-leucine + 2-oxoglutarate = 4-methyl-2-oxopentanoate + L-glutamate</text>
        <dbReference type="Rhea" id="RHEA:18321"/>
        <dbReference type="ChEBI" id="CHEBI:16810"/>
        <dbReference type="ChEBI" id="CHEBI:17865"/>
        <dbReference type="ChEBI" id="CHEBI:29985"/>
        <dbReference type="ChEBI" id="CHEBI:57427"/>
        <dbReference type="EC" id="2.6.1.42"/>
    </reaction>
</comment>
<dbReference type="AlphaFoldDB" id="A0A2Z4AB49"/>
<dbReference type="EC" id="2.6.1.42" evidence="6"/>
<reference evidence="13 14" key="1">
    <citation type="submission" date="2018-06" db="EMBL/GenBank/DDBJ databases">
        <title>Draft Genome Sequence of a Novel Marine Bacterium Related to the Verrucomicrobia.</title>
        <authorList>
            <person name="Vosseberg J."/>
            <person name="Martijn J."/>
            <person name="Ettema T.J.G."/>
        </authorList>
    </citation>
    <scope>NUCLEOTIDE SEQUENCE [LARGE SCALE GENOMIC DNA]</scope>
    <source>
        <strain evidence="13">TARA_B100001123</strain>
    </source>
</reference>
<accession>A0A2Z4AB49</accession>
<dbReference type="GO" id="GO:0052654">
    <property type="term" value="F:L-leucine-2-oxoglutarate transaminase activity"/>
    <property type="evidence" value="ECO:0007669"/>
    <property type="project" value="RHEA"/>
</dbReference>
<evidence type="ECO:0000256" key="9">
    <source>
        <dbReference type="ARBA" id="ARBA00048798"/>
    </source>
</evidence>
<dbReference type="Gene3D" id="3.20.10.10">
    <property type="entry name" value="D-amino Acid Aminotransferase, subunit A, domain 2"/>
    <property type="match status" value="1"/>
</dbReference>
<dbReference type="Gene3D" id="3.30.470.10">
    <property type="match status" value="1"/>
</dbReference>
<dbReference type="PROSITE" id="PS00770">
    <property type="entry name" value="AA_TRANSFER_CLASS_4"/>
    <property type="match status" value="1"/>
</dbReference>
<evidence type="ECO:0000256" key="12">
    <source>
        <dbReference type="RuleBase" id="RU004516"/>
    </source>
</evidence>
<keyword evidence="7 12" id="KW-0663">Pyridoxal phosphate</keyword>
<dbReference type="PANTHER" id="PTHR42743">
    <property type="entry name" value="AMINO-ACID AMINOTRANSFERASE"/>
    <property type="match status" value="1"/>
</dbReference>
<dbReference type="GO" id="GO:0052656">
    <property type="term" value="F:L-isoleucine-2-oxoglutarate transaminase activity"/>
    <property type="evidence" value="ECO:0007669"/>
    <property type="project" value="RHEA"/>
</dbReference>
<dbReference type="InterPro" id="IPR001544">
    <property type="entry name" value="Aminotrans_IV"/>
</dbReference>
<comment type="similarity">
    <text evidence="5 11">Belongs to the class-IV pyridoxal-phosphate-dependent aminotransferase family.</text>
</comment>
<dbReference type="InterPro" id="IPR043131">
    <property type="entry name" value="BCAT-like_N"/>
</dbReference>
<gene>
    <name evidence="13" type="primary">ilvE_1</name>
    <name evidence="13" type="ORF">DF168_00296</name>
</gene>
<evidence type="ECO:0000256" key="11">
    <source>
        <dbReference type="RuleBase" id="RU004106"/>
    </source>
</evidence>
<dbReference type="Pfam" id="PF01063">
    <property type="entry name" value="Aminotran_4"/>
    <property type="match status" value="1"/>
</dbReference>
<dbReference type="InterPro" id="IPR050571">
    <property type="entry name" value="Class-IV_PLP-Dep_Aminotrnsfr"/>
</dbReference>
<dbReference type="Proteomes" id="UP000247465">
    <property type="component" value="Chromosome"/>
</dbReference>